<dbReference type="Proteomes" id="UP000177968">
    <property type="component" value="Unassembled WGS sequence"/>
</dbReference>
<dbReference type="SUPFAM" id="SSF47090">
    <property type="entry name" value="PGBD-like"/>
    <property type="match status" value="1"/>
</dbReference>
<evidence type="ECO:0000256" key="3">
    <source>
        <dbReference type="SAM" id="SignalP"/>
    </source>
</evidence>
<name>A0A1F6FNK1_9BACT</name>
<dbReference type="EMBL" id="MFMO01000028">
    <property type="protein sequence ID" value="OGG87435.1"/>
    <property type="molecule type" value="Genomic_DNA"/>
</dbReference>
<dbReference type="SUPFAM" id="SSF49363">
    <property type="entry name" value="Purple acid phosphatase, N-terminal domain"/>
    <property type="match status" value="1"/>
</dbReference>
<dbReference type="Pfam" id="PF01471">
    <property type="entry name" value="PG_binding_1"/>
    <property type="match status" value="1"/>
</dbReference>
<dbReference type="InterPro" id="IPR015914">
    <property type="entry name" value="PAPs_N"/>
</dbReference>
<dbReference type="GO" id="GO:0003993">
    <property type="term" value="F:acid phosphatase activity"/>
    <property type="evidence" value="ECO:0007669"/>
    <property type="project" value="InterPro"/>
</dbReference>
<feature type="compositionally biased region" description="Acidic residues" evidence="2">
    <location>
        <begin position="158"/>
        <end position="173"/>
    </location>
</feature>
<dbReference type="AlphaFoldDB" id="A0A1F6FNK1"/>
<proteinExistence type="predicted"/>
<evidence type="ECO:0000256" key="2">
    <source>
        <dbReference type="SAM" id="MobiDB-lite"/>
    </source>
</evidence>
<evidence type="ECO:0000313" key="5">
    <source>
        <dbReference type="EMBL" id="OGG87435.1"/>
    </source>
</evidence>
<dbReference type="Gene3D" id="2.60.40.380">
    <property type="entry name" value="Purple acid phosphatase-like, N-terminal"/>
    <property type="match status" value="1"/>
</dbReference>
<dbReference type="GO" id="GO:0046872">
    <property type="term" value="F:metal ion binding"/>
    <property type="evidence" value="ECO:0007669"/>
    <property type="project" value="InterPro"/>
</dbReference>
<comment type="caution">
    <text evidence="5">The sequence shown here is derived from an EMBL/GenBank/DDBJ whole genome shotgun (WGS) entry which is preliminary data.</text>
</comment>
<evidence type="ECO:0000259" key="4">
    <source>
        <dbReference type="PROSITE" id="PS50853"/>
    </source>
</evidence>
<dbReference type="CDD" id="cd14686">
    <property type="entry name" value="bZIP"/>
    <property type="match status" value="1"/>
</dbReference>
<accession>A0A1F6FNK1</accession>
<dbReference type="InterPro" id="IPR008963">
    <property type="entry name" value="Purple_acid_Pase-like_N"/>
</dbReference>
<feature type="coiled-coil region" evidence="1">
    <location>
        <begin position="24"/>
        <end position="58"/>
    </location>
</feature>
<feature type="region of interest" description="Disordered" evidence="2">
    <location>
        <begin position="139"/>
        <end position="187"/>
    </location>
</feature>
<sequence length="332" mass="35338">MKKKISTIFVVALLMVIPVAVSAQTNVASLVASLKEQIRQLQEQITALKQQTQELRAEIILTRNLARGERGNDVKALQEMLARDKQIYPAGQVTGFFGPLTEEAIKRFQERHGIEAIGLVGPKTRAKLHELFSNNATSTFAKKKQEQERDKVGKHDDDADDNDEGDDSDDNDNNDGRNHDNRGKGSDKIVLCHKGQTLNVGAPSAFGHLIHGDSFGACSGDTGGNDDDTSTTTPDTTAPVISGLTATNVASTSATVSWLTNEGADSVVWYDSASTLIIASTTPSVTNTTLVTNHAIGLTGLTASTTYQALVSSADVVGNTATSSVFSFTTSQ</sequence>
<feature type="domain" description="Fibronectin type-III" evidence="4">
    <location>
        <begin position="240"/>
        <end position="332"/>
    </location>
</feature>
<dbReference type="PROSITE" id="PS50853">
    <property type="entry name" value="FN3"/>
    <property type="match status" value="1"/>
</dbReference>
<feature type="compositionally biased region" description="Basic and acidic residues" evidence="2">
    <location>
        <begin position="174"/>
        <end position="187"/>
    </location>
</feature>
<dbReference type="InterPro" id="IPR002477">
    <property type="entry name" value="Peptidoglycan-bd-like"/>
</dbReference>
<feature type="compositionally biased region" description="Basic and acidic residues" evidence="2">
    <location>
        <begin position="143"/>
        <end position="157"/>
    </location>
</feature>
<reference evidence="5 6" key="1">
    <citation type="journal article" date="2016" name="Nat. Commun.">
        <title>Thousands of microbial genomes shed light on interconnected biogeochemical processes in an aquifer system.</title>
        <authorList>
            <person name="Anantharaman K."/>
            <person name="Brown C.T."/>
            <person name="Hug L.A."/>
            <person name="Sharon I."/>
            <person name="Castelle C.J."/>
            <person name="Probst A.J."/>
            <person name="Thomas B.C."/>
            <person name="Singh A."/>
            <person name="Wilkins M.J."/>
            <person name="Karaoz U."/>
            <person name="Brodie E.L."/>
            <person name="Williams K.H."/>
            <person name="Hubbard S.S."/>
            <person name="Banfield J.F."/>
        </authorList>
    </citation>
    <scope>NUCLEOTIDE SEQUENCE [LARGE SCALE GENOMIC DNA]</scope>
</reference>
<dbReference type="InterPro" id="IPR036366">
    <property type="entry name" value="PGBDSf"/>
</dbReference>
<dbReference type="InterPro" id="IPR003961">
    <property type="entry name" value="FN3_dom"/>
</dbReference>
<feature type="chain" id="PRO_5009524406" description="Fibronectin type-III domain-containing protein" evidence="3">
    <location>
        <begin position="24"/>
        <end position="332"/>
    </location>
</feature>
<evidence type="ECO:0000256" key="1">
    <source>
        <dbReference type="SAM" id="Coils"/>
    </source>
</evidence>
<keyword evidence="3" id="KW-0732">Signal</keyword>
<gene>
    <name evidence="5" type="ORF">A3H15_02950</name>
</gene>
<organism evidence="5 6">
    <name type="scientific">Candidatus Kaiserbacteria bacterium RIFCSPLOWO2_12_FULL_50_28</name>
    <dbReference type="NCBI Taxonomy" id="1798527"/>
    <lineage>
        <taxon>Bacteria</taxon>
        <taxon>Candidatus Kaiseribacteriota</taxon>
    </lineage>
</organism>
<dbReference type="Pfam" id="PF16656">
    <property type="entry name" value="Pur_ac_phosph_N"/>
    <property type="match status" value="1"/>
</dbReference>
<feature type="signal peptide" evidence="3">
    <location>
        <begin position="1"/>
        <end position="23"/>
    </location>
</feature>
<keyword evidence="1" id="KW-0175">Coiled coil</keyword>
<evidence type="ECO:0000313" key="6">
    <source>
        <dbReference type="Proteomes" id="UP000177968"/>
    </source>
</evidence>
<dbReference type="Gene3D" id="1.10.101.10">
    <property type="entry name" value="PGBD-like superfamily/PGBD"/>
    <property type="match status" value="1"/>
</dbReference>
<dbReference type="CDD" id="cd00063">
    <property type="entry name" value="FN3"/>
    <property type="match status" value="1"/>
</dbReference>
<protein>
    <recommendedName>
        <fullName evidence="4">Fibronectin type-III domain-containing protein</fullName>
    </recommendedName>
</protein>
<dbReference type="InterPro" id="IPR036365">
    <property type="entry name" value="PGBD-like_sf"/>
</dbReference>